<evidence type="ECO:0000313" key="3">
    <source>
        <dbReference type="Proteomes" id="UP000054636"/>
    </source>
</evidence>
<dbReference type="Pfam" id="PF01612">
    <property type="entry name" value="DNA_pol_A_exo1"/>
    <property type="match status" value="1"/>
</dbReference>
<evidence type="ECO:0000313" key="2">
    <source>
        <dbReference type="EMBL" id="KUF93615.1"/>
    </source>
</evidence>
<dbReference type="SUPFAM" id="SSF53098">
    <property type="entry name" value="Ribonuclease H-like"/>
    <property type="match status" value="1"/>
</dbReference>
<dbReference type="PANTHER" id="PTHR47765">
    <property type="entry name" value="3'-5' EXONUCLEASE DOMAIN-CONTAINING PROTEIN"/>
    <property type="match status" value="1"/>
</dbReference>
<sequence>MGFLMRRPELYDAATAAYLGPKFAEMFVFNGVSNVLMFFKSDIDTSVEMRRQFVREVIELENAAAEEEEDDSSSFRYTYKAIREFKLEHEAEFMPYMMQARAAMPKPVYADASATPTDETAYLKIPLAQDHIVVVDSDEALSLATDLLMRDCVTRLGLDAEWRPDSRAAVPSKCSILQVACDDYVFIFDFVEMAIGDLEELFEHLFTSENIVKIGFAIDGDIKRLRWSFPEAKCFDKFVNVLDFSFETLVATTHPADGTVIPTHSDEASSSEMVQRRRRRQKGLSTYIKQALEYPLSKLQQKSDWERRPLTPQQVGYAALDAYCLLMLQDAVANK</sequence>
<comment type="caution">
    <text evidence="2">The sequence shown here is derived from an EMBL/GenBank/DDBJ whole genome shotgun (WGS) entry which is preliminary data.</text>
</comment>
<dbReference type="InterPro" id="IPR052408">
    <property type="entry name" value="Exonuclease_MUT-7-like"/>
</dbReference>
<dbReference type="EMBL" id="LNFP01000371">
    <property type="protein sequence ID" value="KUF93615.1"/>
    <property type="molecule type" value="Genomic_DNA"/>
</dbReference>
<dbReference type="GO" id="GO:0016301">
    <property type="term" value="F:kinase activity"/>
    <property type="evidence" value="ECO:0007669"/>
    <property type="project" value="UniProtKB-KW"/>
</dbReference>
<feature type="domain" description="3'-5' exonuclease" evidence="1">
    <location>
        <begin position="154"/>
        <end position="333"/>
    </location>
</feature>
<keyword evidence="2" id="KW-0418">Kinase</keyword>
<dbReference type="Proteomes" id="UP000054636">
    <property type="component" value="Unassembled WGS sequence"/>
</dbReference>
<dbReference type="GO" id="GO:0008408">
    <property type="term" value="F:3'-5' exonuclease activity"/>
    <property type="evidence" value="ECO:0007669"/>
    <property type="project" value="InterPro"/>
</dbReference>
<evidence type="ECO:0000259" key="1">
    <source>
        <dbReference type="Pfam" id="PF01612"/>
    </source>
</evidence>
<dbReference type="AlphaFoldDB" id="A0A0W8DB99"/>
<gene>
    <name evidence="2" type="ORF">AM588_10004493</name>
</gene>
<protein>
    <submittedName>
        <fullName evidence="2">Serine/threonine-protein kinase drkD</fullName>
    </submittedName>
</protein>
<dbReference type="InterPro" id="IPR002562">
    <property type="entry name" value="3'-5'_exonuclease_dom"/>
</dbReference>
<organism evidence="2 3">
    <name type="scientific">Phytophthora nicotianae</name>
    <name type="common">Potato buckeye rot agent</name>
    <name type="synonym">Phytophthora parasitica</name>
    <dbReference type="NCBI Taxonomy" id="4792"/>
    <lineage>
        <taxon>Eukaryota</taxon>
        <taxon>Sar</taxon>
        <taxon>Stramenopiles</taxon>
        <taxon>Oomycota</taxon>
        <taxon>Peronosporomycetes</taxon>
        <taxon>Peronosporales</taxon>
        <taxon>Peronosporaceae</taxon>
        <taxon>Phytophthora</taxon>
    </lineage>
</organism>
<dbReference type="InterPro" id="IPR036397">
    <property type="entry name" value="RNaseH_sf"/>
</dbReference>
<proteinExistence type="predicted"/>
<dbReference type="GO" id="GO:0006139">
    <property type="term" value="P:nucleobase-containing compound metabolic process"/>
    <property type="evidence" value="ECO:0007669"/>
    <property type="project" value="InterPro"/>
</dbReference>
<name>A0A0W8DB99_PHYNI</name>
<reference evidence="2 3" key="1">
    <citation type="submission" date="2015-11" db="EMBL/GenBank/DDBJ databases">
        <title>Genomes and virulence difference between two physiological races of Phytophthora nicotianae.</title>
        <authorList>
            <person name="Liu H."/>
            <person name="Ma X."/>
            <person name="Yu H."/>
            <person name="Fang D."/>
            <person name="Li Y."/>
            <person name="Wang X."/>
            <person name="Wang W."/>
            <person name="Dong Y."/>
            <person name="Xiao B."/>
        </authorList>
    </citation>
    <scope>NUCLEOTIDE SEQUENCE [LARGE SCALE GENOMIC DNA]</scope>
    <source>
        <strain evidence="3">race 1</strain>
    </source>
</reference>
<dbReference type="GO" id="GO:0003676">
    <property type="term" value="F:nucleic acid binding"/>
    <property type="evidence" value="ECO:0007669"/>
    <property type="project" value="InterPro"/>
</dbReference>
<keyword evidence="2" id="KW-0808">Transferase</keyword>
<dbReference type="PANTHER" id="PTHR47765:SF2">
    <property type="entry name" value="EXONUCLEASE MUT-7 HOMOLOG"/>
    <property type="match status" value="1"/>
</dbReference>
<dbReference type="InterPro" id="IPR012337">
    <property type="entry name" value="RNaseH-like_sf"/>
</dbReference>
<accession>A0A0W8DB99</accession>
<dbReference type="Gene3D" id="3.30.420.10">
    <property type="entry name" value="Ribonuclease H-like superfamily/Ribonuclease H"/>
    <property type="match status" value="1"/>
</dbReference>